<dbReference type="PANTHER" id="PTHR10997">
    <property type="entry name" value="IMPORTIN-7, 8, 11"/>
    <property type="match status" value="1"/>
</dbReference>
<sequence length="735" mass="80259">MLEGDAPVAAPRAGDSAGMHDSWKWIAKELGRGGEDAEVVRGLWEAVWSAFAPRRTWITDAVGFRRCGATAKHLRRPSLAPGFSANDATAIFRAGACAGIALVVYDTGQGQQPFMSSWRTGNHVLKHVAEFDAGAVALTGVHFAQRGALPAGTHRHSWLMGDGLLPIKGRRRVGAAKRGLEKVVPGLAQLLEGDPNCRREFLATVDGQQAAEESSGMRPARAALVYWRTLVWHKFGAKGYEGDLDEEVPPMPGVVQMVKFAEASPGMGRDKRAPDFDQRMPYDKLLAWNAYTLARDVKRDVEKARRAVGPRVVMAAAWTFRKGIRGEGAFAAEHDEVQHEWPVELSGGAAAKRRLTMASSSPRAPLGQADLDQLYLCLQGALSSDVAAQKRAEAALADLSTAAGFCSCLVEIIRKAEADHSARWLASVQLKNTVAKLWRTKRDTSGISQDEKHHLRQSLLTMIGQEDDKIALQMALIFGKVARIDFPSQWPDLISCLMAALRTGNPLLSRRTYLILHYVLKELSSKRLPADQKLFAEVTLELFAPLWKEWCQSSTGIVENLPQAMAQPHDCQGLLAVFENWLHLLKVVHLFLTFGHGSDARALEVVPVVCTAAPTLLQVLQSLMANKPKQPASDNQLHSVLAKGVAKVAKLLTALQEVHPWSLADSGALLGSLKFFVSHLIEAEARGEPLFERHLVQASKFIVNSLQCKSYKGSSQGLASSDKCKTQGFCGREIA</sequence>
<dbReference type="AlphaFoldDB" id="A0A8S1IP62"/>
<dbReference type="InterPro" id="IPR011989">
    <property type="entry name" value="ARM-like"/>
</dbReference>
<proteinExistence type="predicted"/>
<evidence type="ECO:0000256" key="1">
    <source>
        <dbReference type="ARBA" id="ARBA00004123"/>
    </source>
</evidence>
<dbReference type="PANTHER" id="PTHR10997:SF7">
    <property type="entry name" value="IMPORTIN-11"/>
    <property type="match status" value="1"/>
</dbReference>
<evidence type="ECO:0000256" key="2">
    <source>
        <dbReference type="ARBA" id="ARBA00022448"/>
    </source>
</evidence>
<dbReference type="GO" id="GO:0031267">
    <property type="term" value="F:small GTPase binding"/>
    <property type="evidence" value="ECO:0007669"/>
    <property type="project" value="InterPro"/>
</dbReference>
<dbReference type="EMBL" id="CAJHUC010000558">
    <property type="protein sequence ID" value="CAD7696857.1"/>
    <property type="molecule type" value="Genomic_DNA"/>
</dbReference>
<dbReference type="Gene3D" id="1.25.10.10">
    <property type="entry name" value="Leucine-rich Repeat Variant"/>
    <property type="match status" value="1"/>
</dbReference>
<dbReference type="Pfam" id="PF03810">
    <property type="entry name" value="IBN_N"/>
    <property type="match status" value="1"/>
</dbReference>
<evidence type="ECO:0000256" key="3">
    <source>
        <dbReference type="ARBA" id="ARBA00023242"/>
    </source>
</evidence>
<dbReference type="InterPro" id="IPR001494">
    <property type="entry name" value="Importin-beta_N"/>
</dbReference>
<dbReference type="InterPro" id="IPR016024">
    <property type="entry name" value="ARM-type_fold"/>
</dbReference>
<keyword evidence="2" id="KW-0813">Transport</keyword>
<gene>
    <name evidence="5" type="ORF">OSTQU699_LOCUS2218</name>
</gene>
<evidence type="ECO:0000313" key="5">
    <source>
        <dbReference type="EMBL" id="CAD7696857.1"/>
    </source>
</evidence>
<dbReference type="GO" id="GO:0005635">
    <property type="term" value="C:nuclear envelope"/>
    <property type="evidence" value="ECO:0007669"/>
    <property type="project" value="TreeGrafter"/>
</dbReference>
<name>A0A8S1IP62_9CHLO</name>
<accession>A0A8S1IP62</accession>
<dbReference type="PROSITE" id="PS50166">
    <property type="entry name" value="IMPORTIN_B_NT"/>
    <property type="match status" value="1"/>
</dbReference>
<keyword evidence="3" id="KW-0539">Nucleus</keyword>
<feature type="domain" description="Importin N-terminal" evidence="4">
    <location>
        <begin position="392"/>
        <end position="465"/>
    </location>
</feature>
<dbReference type="OrthoDB" id="361693at2759"/>
<dbReference type="Proteomes" id="UP000708148">
    <property type="component" value="Unassembled WGS sequence"/>
</dbReference>
<keyword evidence="6" id="KW-1185">Reference proteome</keyword>
<organism evidence="5 6">
    <name type="scientific">Ostreobium quekettii</name>
    <dbReference type="NCBI Taxonomy" id="121088"/>
    <lineage>
        <taxon>Eukaryota</taxon>
        <taxon>Viridiplantae</taxon>
        <taxon>Chlorophyta</taxon>
        <taxon>core chlorophytes</taxon>
        <taxon>Ulvophyceae</taxon>
        <taxon>TCBD clade</taxon>
        <taxon>Bryopsidales</taxon>
        <taxon>Ostreobineae</taxon>
        <taxon>Ostreobiaceae</taxon>
        <taxon>Ostreobium</taxon>
    </lineage>
</organism>
<dbReference type="GO" id="GO:0005829">
    <property type="term" value="C:cytosol"/>
    <property type="evidence" value="ECO:0007669"/>
    <property type="project" value="TreeGrafter"/>
</dbReference>
<reference evidence="5" key="1">
    <citation type="submission" date="2020-12" db="EMBL/GenBank/DDBJ databases">
        <authorList>
            <person name="Iha C."/>
        </authorList>
    </citation>
    <scope>NUCLEOTIDE SEQUENCE</scope>
</reference>
<protein>
    <recommendedName>
        <fullName evidence="4">Importin N-terminal domain-containing protein</fullName>
    </recommendedName>
</protein>
<dbReference type="GO" id="GO:0006606">
    <property type="term" value="P:protein import into nucleus"/>
    <property type="evidence" value="ECO:0007669"/>
    <property type="project" value="TreeGrafter"/>
</dbReference>
<dbReference type="SMART" id="SM00913">
    <property type="entry name" value="IBN_N"/>
    <property type="match status" value="1"/>
</dbReference>
<evidence type="ECO:0000259" key="4">
    <source>
        <dbReference type="PROSITE" id="PS50166"/>
    </source>
</evidence>
<evidence type="ECO:0000313" key="6">
    <source>
        <dbReference type="Proteomes" id="UP000708148"/>
    </source>
</evidence>
<dbReference type="SUPFAM" id="SSF48371">
    <property type="entry name" value="ARM repeat"/>
    <property type="match status" value="1"/>
</dbReference>
<comment type="caution">
    <text evidence="5">The sequence shown here is derived from an EMBL/GenBank/DDBJ whole genome shotgun (WGS) entry which is preliminary data.</text>
</comment>
<comment type="subcellular location">
    <subcellularLocation>
        <location evidence="1">Nucleus</location>
    </subcellularLocation>
</comment>